<dbReference type="EMBL" id="JACHJW010000001">
    <property type="protein sequence ID" value="MBB4960624.1"/>
    <property type="molecule type" value="Genomic_DNA"/>
</dbReference>
<accession>A0A7W7STG2</accession>
<dbReference type="Pfam" id="PF13349">
    <property type="entry name" value="DUF4097"/>
    <property type="match status" value="1"/>
</dbReference>
<protein>
    <recommendedName>
        <fullName evidence="3">DUF4097 domain-containing protein</fullName>
    </recommendedName>
</protein>
<feature type="domain" description="DUF4097" evidence="3">
    <location>
        <begin position="129"/>
        <end position="260"/>
    </location>
</feature>
<gene>
    <name evidence="4" type="ORF">FHR38_004357</name>
</gene>
<evidence type="ECO:0000313" key="5">
    <source>
        <dbReference type="Proteomes" id="UP000578819"/>
    </source>
</evidence>
<proteinExistence type="predicted"/>
<feature type="region of interest" description="Disordered" evidence="1">
    <location>
        <begin position="231"/>
        <end position="263"/>
    </location>
</feature>
<evidence type="ECO:0000313" key="4">
    <source>
        <dbReference type="EMBL" id="MBB4960624.1"/>
    </source>
</evidence>
<dbReference type="InterPro" id="IPR025164">
    <property type="entry name" value="Toastrack_DUF4097"/>
</dbReference>
<keyword evidence="2" id="KW-0732">Signal</keyword>
<keyword evidence="5" id="KW-1185">Reference proteome</keyword>
<comment type="caution">
    <text evidence="4">The sequence shown here is derived from an EMBL/GenBank/DDBJ whole genome shotgun (WGS) entry which is preliminary data.</text>
</comment>
<name>A0A7W7STG2_9ACTN</name>
<evidence type="ECO:0000256" key="1">
    <source>
        <dbReference type="SAM" id="MobiDB-lite"/>
    </source>
</evidence>
<dbReference type="RefSeq" id="WP_246446682.1">
    <property type="nucleotide sequence ID" value="NZ_JACHJW010000001.1"/>
</dbReference>
<feature type="chain" id="PRO_5031246776" description="DUF4097 domain-containing protein" evidence="2">
    <location>
        <begin position="29"/>
        <end position="263"/>
    </location>
</feature>
<organism evidence="4 5">
    <name type="scientific">Micromonospora polyrhachis</name>
    <dbReference type="NCBI Taxonomy" id="1282883"/>
    <lineage>
        <taxon>Bacteria</taxon>
        <taxon>Bacillati</taxon>
        <taxon>Actinomycetota</taxon>
        <taxon>Actinomycetes</taxon>
        <taxon>Micromonosporales</taxon>
        <taxon>Micromonosporaceae</taxon>
        <taxon>Micromonospora</taxon>
    </lineage>
</organism>
<sequence length="263" mass="26820">MALPRIMTTTVAAGVLALIALSGCDSLAESRLDFDNTEEVKVTQIIVTRGGSGDVVVNTGPVSHVQIKRVVRYRGGEPRTTGAYRIDGTELTLDADCGRQCSVSYDILAPEGVSVRGENGSGEVLLTRVGTVDIKVGSGAVDINGASGTVRAETGSGDITVRDIKGAVTALTGSGEITGRRLGGGKVDVETGSGAISVTLETVASVRAFTSSGEVELVVPSGSYRVTVSTGSGDKNVSVPHDPSATDQLDVEAGSGGVTIRQR</sequence>
<dbReference type="AlphaFoldDB" id="A0A7W7STG2"/>
<feature type="signal peptide" evidence="2">
    <location>
        <begin position="1"/>
        <end position="28"/>
    </location>
</feature>
<dbReference type="Proteomes" id="UP000578819">
    <property type="component" value="Unassembled WGS sequence"/>
</dbReference>
<dbReference type="PROSITE" id="PS51257">
    <property type="entry name" value="PROKAR_LIPOPROTEIN"/>
    <property type="match status" value="1"/>
</dbReference>
<evidence type="ECO:0000259" key="3">
    <source>
        <dbReference type="Pfam" id="PF13349"/>
    </source>
</evidence>
<reference evidence="4 5" key="1">
    <citation type="submission" date="2020-08" db="EMBL/GenBank/DDBJ databases">
        <title>Sequencing the genomes of 1000 actinobacteria strains.</title>
        <authorList>
            <person name="Klenk H.-P."/>
        </authorList>
    </citation>
    <scope>NUCLEOTIDE SEQUENCE [LARGE SCALE GENOMIC DNA]</scope>
    <source>
        <strain evidence="4 5">DSM 45886</strain>
    </source>
</reference>
<evidence type="ECO:0000256" key="2">
    <source>
        <dbReference type="SAM" id="SignalP"/>
    </source>
</evidence>